<dbReference type="Pfam" id="PF09954">
    <property type="entry name" value="DUF2188"/>
    <property type="match status" value="1"/>
</dbReference>
<name>A0A172TND0_9BACL</name>
<dbReference type="AlphaFoldDB" id="A0A172TND0"/>
<organism evidence="1 2">
    <name type="scientific">Paenibacillus swuensis</name>
    <dbReference type="NCBI Taxonomy" id="1178515"/>
    <lineage>
        <taxon>Bacteria</taxon>
        <taxon>Bacillati</taxon>
        <taxon>Bacillota</taxon>
        <taxon>Bacilli</taxon>
        <taxon>Bacillales</taxon>
        <taxon>Paenibacillaceae</taxon>
        <taxon>Paenibacillus</taxon>
    </lineage>
</organism>
<dbReference type="STRING" id="1178515.SY83_20870"/>
<evidence type="ECO:0008006" key="3">
    <source>
        <dbReference type="Google" id="ProtNLM"/>
    </source>
</evidence>
<gene>
    <name evidence="1" type="ORF">SY83_20870</name>
</gene>
<dbReference type="EMBL" id="CP011388">
    <property type="protein sequence ID" value="ANE48327.1"/>
    <property type="molecule type" value="Genomic_DNA"/>
</dbReference>
<evidence type="ECO:0000313" key="2">
    <source>
        <dbReference type="Proteomes" id="UP000076927"/>
    </source>
</evidence>
<protein>
    <recommendedName>
        <fullName evidence="3">DUF2188 domain-containing protein</fullName>
    </recommendedName>
</protein>
<dbReference type="InterPro" id="IPR018691">
    <property type="entry name" value="DUF2188"/>
</dbReference>
<evidence type="ECO:0000313" key="1">
    <source>
        <dbReference type="EMBL" id="ANE48327.1"/>
    </source>
</evidence>
<proteinExistence type="predicted"/>
<accession>A0A172TND0</accession>
<keyword evidence="2" id="KW-1185">Reference proteome</keyword>
<dbReference type="OrthoDB" id="8858565at2"/>
<dbReference type="KEGG" id="pswu:SY83_20870"/>
<dbReference type="RefSeq" id="WP_068610038.1">
    <property type="nucleotide sequence ID" value="NZ_CP011388.1"/>
</dbReference>
<dbReference type="PATRIC" id="fig|1178515.4.peg.4227"/>
<reference evidence="1 2" key="1">
    <citation type="submission" date="2015-01" db="EMBL/GenBank/DDBJ databases">
        <title>Paenibacillus swuensis/DY6/whole genome sequencing.</title>
        <authorList>
            <person name="Kim M.K."/>
            <person name="Srinivasan S."/>
            <person name="Lee J.-J."/>
        </authorList>
    </citation>
    <scope>NUCLEOTIDE SEQUENCE [LARGE SCALE GENOMIC DNA]</scope>
    <source>
        <strain evidence="1 2">DY6</strain>
    </source>
</reference>
<sequence length="133" mass="14939">MPWMKGKFPESMKNLDPRVRNKAVEIANALLEDGSEEGRAIAIATAQAKKWNEDHPLHEISSHSQQNRTTANYHVIPHDGKWAVKSEGQSDVRYIADTKDEAVKKAQVLATDHNNSAIIHRRDGTIESSHNYS</sequence>
<dbReference type="Proteomes" id="UP000076927">
    <property type="component" value="Chromosome"/>
</dbReference>